<name>A0A1Y2CP48_9FUNG</name>
<dbReference type="InterPro" id="IPR021183">
    <property type="entry name" value="NatA_aux_su"/>
</dbReference>
<comment type="caution">
    <text evidence="6">The sequence shown here is derived from an EMBL/GenBank/DDBJ whole genome shotgun (WGS) entry which is preliminary data.</text>
</comment>
<dbReference type="GO" id="GO:0016740">
    <property type="term" value="F:transferase activity"/>
    <property type="evidence" value="ECO:0007669"/>
    <property type="project" value="UniProtKB-KW"/>
</dbReference>
<feature type="region of interest" description="Disordered" evidence="5">
    <location>
        <begin position="606"/>
        <end position="643"/>
    </location>
</feature>
<feature type="repeat" description="TPR" evidence="3">
    <location>
        <begin position="378"/>
        <end position="411"/>
    </location>
</feature>
<dbReference type="PROSITE" id="PS50005">
    <property type="entry name" value="TPR"/>
    <property type="match status" value="2"/>
</dbReference>
<dbReference type="Pfam" id="PF12569">
    <property type="entry name" value="NatA_aux_su"/>
    <property type="match status" value="1"/>
</dbReference>
<dbReference type="PIRSF" id="PIRSF000422">
    <property type="entry name" value="N-terminal-AcTrfase-A_aux_su"/>
    <property type="match status" value="1"/>
</dbReference>
<dbReference type="STRING" id="1754190.A0A1Y2CP48"/>
<dbReference type="OrthoDB" id="10263032at2759"/>
<feature type="coiled-coil region" evidence="4">
    <location>
        <begin position="112"/>
        <end position="139"/>
    </location>
</feature>
<evidence type="ECO:0000256" key="5">
    <source>
        <dbReference type="SAM" id="MobiDB-lite"/>
    </source>
</evidence>
<evidence type="ECO:0000256" key="3">
    <source>
        <dbReference type="PROSITE-ProRule" id="PRU00339"/>
    </source>
</evidence>
<sequence>MTDINKLQSKENSLFKSALRFYEIKQYKKGLKATEQILRKNPEHGETLALKGLFLCNLGRKEEGHEEVKRGVKNNIRSYICWHVYGLVHRLDKNYEEAIKCYTMALRIDKDNIQIVRDLANLQIQLRNYEALAETESQLVNLRPNYKQFWIGLAFSYFLLKQYDSALKILEAFESSLKEKPVETKYEVSEMILFKNLIMEESGNFEGALKHLDEYEDKIVDKKSLLEARARINVKLGKKNEGEKYYKQLFERNSNCDSYLQNIFKCNDINLENPSEDDVKKILEINKELLEKYPKSLILQRTPLKYLKGEEFNNEVKNYLKTYFIKCVPSLFTSMKDIYADPEKAKAIENSALEYLDQLEKNGKFDGDEQKQSPTTYLWVLIFLAKVFDSKKNYAKALEYINKAIEHTPTLVESYMFKARIYKHAGDLETAMNIMNYARELDLQDRFVNSKCVKYMLRNGNIDEAEKTAGLFTKADSPTPLDDLMEMQCIWYEYEKAMAYANKGDNGHALKLLHQINTHFKDIYDDQFDFHIYCLRKSSFRAYIDLLRYEDKLRSHPFYFKAAVALVKLYLKLNSQPRKTKEEIENEKFANLSPSERKKAIRKARKAQLKNQAQNEQNQNQRSKILFDDPNKKVDDDPNGQKLLDSKDYVEDCIPFVKTLLEFSPNRIESHILATQVYTLKKKYLLAFRSLKKSYTIDNNNAEVHKNIVQFFKSFNADKETVNATSRKIIEEELAKIVENNDISKFNENFLYKNANSIDHIIKGMF</sequence>
<dbReference type="EMBL" id="MCOG01000101">
    <property type="protein sequence ID" value="ORY48763.1"/>
    <property type="molecule type" value="Genomic_DNA"/>
</dbReference>
<dbReference type="GO" id="GO:0031415">
    <property type="term" value="C:NatA complex"/>
    <property type="evidence" value="ECO:0007669"/>
    <property type="project" value="TreeGrafter"/>
</dbReference>
<dbReference type="AlphaFoldDB" id="A0A1Y2CP48"/>
<feature type="compositionally biased region" description="Low complexity" evidence="5">
    <location>
        <begin position="609"/>
        <end position="621"/>
    </location>
</feature>
<evidence type="ECO:0000313" key="6">
    <source>
        <dbReference type="EMBL" id="ORY48763.1"/>
    </source>
</evidence>
<keyword evidence="7" id="KW-1185">Reference proteome</keyword>
<reference evidence="6 7" key="1">
    <citation type="submission" date="2016-08" db="EMBL/GenBank/DDBJ databases">
        <title>A Parts List for Fungal Cellulosomes Revealed by Comparative Genomics.</title>
        <authorList>
            <consortium name="DOE Joint Genome Institute"/>
            <person name="Haitjema C.H."/>
            <person name="Gilmore S.P."/>
            <person name="Henske J.K."/>
            <person name="Solomon K.V."/>
            <person name="De Groot R."/>
            <person name="Kuo A."/>
            <person name="Mondo S.J."/>
            <person name="Salamov A.A."/>
            <person name="Labutti K."/>
            <person name="Zhao Z."/>
            <person name="Chiniquy J."/>
            <person name="Barry K."/>
            <person name="Brewer H.M."/>
            <person name="Purvine S.O."/>
            <person name="Wright A.T."/>
            <person name="Boxma B."/>
            <person name="Van Alen T."/>
            <person name="Hackstein J.H."/>
            <person name="Baker S.E."/>
            <person name="Grigoriev I.V."/>
            <person name="O'Malley M.A."/>
        </authorList>
    </citation>
    <scope>NUCLEOTIDE SEQUENCE [LARGE SCALE GENOMIC DNA]</scope>
    <source>
        <strain evidence="6 7">G1</strain>
    </source>
</reference>
<dbReference type="Pfam" id="PF13181">
    <property type="entry name" value="TPR_8"/>
    <property type="match status" value="1"/>
</dbReference>
<dbReference type="Gene3D" id="1.25.40.1010">
    <property type="match status" value="1"/>
</dbReference>
<keyword evidence="4" id="KW-0175">Coiled coil</keyword>
<keyword evidence="2 3" id="KW-0802">TPR repeat</keyword>
<accession>A0A1Y2CP48</accession>
<dbReference type="InterPro" id="IPR019734">
    <property type="entry name" value="TPR_rpt"/>
</dbReference>
<evidence type="ECO:0000313" key="7">
    <source>
        <dbReference type="Proteomes" id="UP000193920"/>
    </source>
</evidence>
<keyword evidence="6" id="KW-0808">Transferase</keyword>
<dbReference type="FunFam" id="1.25.40.1040:FF:000003">
    <property type="entry name" value="N-terminal acetyltransferase A, auxiliary subunit"/>
    <property type="match status" value="1"/>
</dbReference>
<feature type="repeat" description="TPR" evidence="3">
    <location>
        <begin position="79"/>
        <end position="112"/>
    </location>
</feature>
<dbReference type="Proteomes" id="UP000193920">
    <property type="component" value="Unassembled WGS sequence"/>
</dbReference>
<feature type="compositionally biased region" description="Basic and acidic residues" evidence="5">
    <location>
        <begin position="625"/>
        <end position="636"/>
    </location>
</feature>
<keyword evidence="1" id="KW-0677">Repeat</keyword>
<evidence type="ECO:0000256" key="4">
    <source>
        <dbReference type="SAM" id="Coils"/>
    </source>
</evidence>
<dbReference type="SMART" id="SM00028">
    <property type="entry name" value="TPR"/>
    <property type="match status" value="6"/>
</dbReference>
<proteinExistence type="predicted"/>
<dbReference type="InterPro" id="IPR011990">
    <property type="entry name" value="TPR-like_helical_dom_sf"/>
</dbReference>
<dbReference type="SUPFAM" id="SSF48452">
    <property type="entry name" value="TPR-like"/>
    <property type="match status" value="1"/>
</dbReference>
<dbReference type="PANTHER" id="PTHR22767">
    <property type="entry name" value="N-TERMINAL ACETYLTRANSFERASE-RELATED"/>
    <property type="match status" value="1"/>
</dbReference>
<protein>
    <submittedName>
        <fullName evidence="6">N-terminal acetyltransferase A, auxiliary subunit</fullName>
    </submittedName>
</protein>
<organism evidence="6 7">
    <name type="scientific">Neocallimastix californiae</name>
    <dbReference type="NCBI Taxonomy" id="1754190"/>
    <lineage>
        <taxon>Eukaryota</taxon>
        <taxon>Fungi</taxon>
        <taxon>Fungi incertae sedis</taxon>
        <taxon>Chytridiomycota</taxon>
        <taxon>Chytridiomycota incertae sedis</taxon>
        <taxon>Neocallimastigomycetes</taxon>
        <taxon>Neocallimastigales</taxon>
        <taxon>Neocallimastigaceae</taxon>
        <taxon>Neocallimastix</taxon>
    </lineage>
</organism>
<evidence type="ECO:0000256" key="1">
    <source>
        <dbReference type="ARBA" id="ARBA00022737"/>
    </source>
</evidence>
<dbReference type="PANTHER" id="PTHR22767:SF2">
    <property type="entry name" value="N(ALPHA)-ACETYLTRANSFERASE 15_16, ISOFORM A"/>
    <property type="match status" value="1"/>
</dbReference>
<gene>
    <name evidence="6" type="ORF">LY90DRAFT_414916</name>
</gene>
<evidence type="ECO:0000256" key="2">
    <source>
        <dbReference type="ARBA" id="ARBA00022803"/>
    </source>
</evidence>
<dbReference type="Gene3D" id="1.25.40.1040">
    <property type="match status" value="1"/>
</dbReference>